<dbReference type="Proteomes" id="UP000622317">
    <property type="component" value="Unassembled WGS sequence"/>
</dbReference>
<dbReference type="RefSeq" id="WP_191618407.1">
    <property type="nucleotide sequence ID" value="NZ_JACYFG010000040.1"/>
</dbReference>
<evidence type="ECO:0000313" key="8">
    <source>
        <dbReference type="Proteomes" id="UP000622317"/>
    </source>
</evidence>
<reference evidence="7" key="1">
    <citation type="submission" date="2020-09" db="EMBL/GenBank/DDBJ databases">
        <title>Pelagicoccus enzymogenes sp. nov. with an EPS production, isolated from marine sediment.</title>
        <authorList>
            <person name="Feng X."/>
        </authorList>
    </citation>
    <scope>NUCLEOTIDE SEQUENCE</scope>
    <source>
        <strain evidence="7">NFK12</strain>
    </source>
</reference>
<dbReference type="Pfam" id="PF00005">
    <property type="entry name" value="ABC_tran"/>
    <property type="match status" value="1"/>
</dbReference>
<gene>
    <name evidence="7" type="ORF">IEN85_17545</name>
</gene>
<evidence type="ECO:0000256" key="5">
    <source>
        <dbReference type="ARBA" id="ARBA00022840"/>
    </source>
</evidence>
<feature type="domain" description="ABC transporter" evidence="6">
    <location>
        <begin position="2"/>
        <end position="237"/>
    </location>
</feature>
<evidence type="ECO:0000259" key="6">
    <source>
        <dbReference type="PROSITE" id="PS50893"/>
    </source>
</evidence>
<comment type="caution">
    <text evidence="7">The sequence shown here is derived from an EMBL/GenBank/DDBJ whole genome shotgun (WGS) entry which is preliminary data.</text>
</comment>
<dbReference type="GO" id="GO:0005524">
    <property type="term" value="F:ATP binding"/>
    <property type="evidence" value="ECO:0007669"/>
    <property type="project" value="UniProtKB-KW"/>
</dbReference>
<dbReference type="Gene3D" id="3.40.50.300">
    <property type="entry name" value="P-loop containing nucleotide triphosphate hydrolases"/>
    <property type="match status" value="1"/>
</dbReference>
<accession>A0A927FBE3</accession>
<dbReference type="SUPFAM" id="SSF52540">
    <property type="entry name" value="P-loop containing nucleoside triphosphate hydrolases"/>
    <property type="match status" value="1"/>
</dbReference>
<evidence type="ECO:0000256" key="4">
    <source>
        <dbReference type="ARBA" id="ARBA00022741"/>
    </source>
</evidence>
<dbReference type="InterPro" id="IPR027417">
    <property type="entry name" value="P-loop_NTPase"/>
</dbReference>
<protein>
    <submittedName>
        <fullName evidence="7">ATP-binding cassette domain-containing protein</fullName>
    </submittedName>
</protein>
<name>A0A927FBE3_9BACT</name>
<dbReference type="SMART" id="SM00382">
    <property type="entry name" value="AAA"/>
    <property type="match status" value="1"/>
</dbReference>
<evidence type="ECO:0000256" key="3">
    <source>
        <dbReference type="ARBA" id="ARBA00022458"/>
    </source>
</evidence>
<dbReference type="CDD" id="cd03266">
    <property type="entry name" value="ABC_NatA_sodium_exporter"/>
    <property type="match status" value="1"/>
</dbReference>
<evidence type="ECO:0000313" key="7">
    <source>
        <dbReference type="EMBL" id="MBD5781309.1"/>
    </source>
</evidence>
<dbReference type="EMBL" id="JACYFG010000040">
    <property type="protein sequence ID" value="MBD5781309.1"/>
    <property type="molecule type" value="Genomic_DNA"/>
</dbReference>
<dbReference type="InterPro" id="IPR003593">
    <property type="entry name" value="AAA+_ATPase"/>
</dbReference>
<organism evidence="7 8">
    <name type="scientific">Pelagicoccus enzymogenes</name>
    <dbReference type="NCBI Taxonomy" id="2773457"/>
    <lineage>
        <taxon>Bacteria</taxon>
        <taxon>Pseudomonadati</taxon>
        <taxon>Verrucomicrobiota</taxon>
        <taxon>Opitutia</taxon>
        <taxon>Puniceicoccales</taxon>
        <taxon>Pelagicoccaceae</taxon>
        <taxon>Pelagicoccus</taxon>
    </lineage>
</organism>
<keyword evidence="2" id="KW-0813">Transport</keyword>
<dbReference type="InterPro" id="IPR003439">
    <property type="entry name" value="ABC_transporter-like_ATP-bd"/>
</dbReference>
<sequence>MIEAKKLTKTFRDRKRGLVRAVDRVSFTCQPGQIFGLLGANGAGKTTTLRMLGTLLEPTQGSATVAGFDAVKQPEDVRRSIGFLSNGTALYGRLTAREMLEYFGRLNGIDGAALRVRVNELIEQLEIGEYQNGRCDKLSTGQKQRVSIARSIIHRPPVMIFDEPTTGLDVMTSQTIMSFIEQCRDEGLTVVFSTHIMSEVERLCDQVAIVHHGKIATEGTVSEIKQQTGEQVLENAFLKIAHQLDDAQR</sequence>
<keyword evidence="8" id="KW-1185">Reference proteome</keyword>
<dbReference type="GO" id="GO:0016887">
    <property type="term" value="F:ATP hydrolysis activity"/>
    <property type="evidence" value="ECO:0007669"/>
    <property type="project" value="InterPro"/>
</dbReference>
<keyword evidence="5 7" id="KW-0067">ATP-binding</keyword>
<dbReference type="PROSITE" id="PS50893">
    <property type="entry name" value="ABC_TRANSPORTER_2"/>
    <property type="match status" value="1"/>
</dbReference>
<comment type="similarity">
    <text evidence="1">Belongs to the ABC transporter superfamily.</text>
</comment>
<dbReference type="InterPro" id="IPR050763">
    <property type="entry name" value="ABC_transporter_ATP-binding"/>
</dbReference>
<proteinExistence type="inferred from homology"/>
<keyword evidence="4" id="KW-0547">Nucleotide-binding</keyword>
<dbReference type="PANTHER" id="PTHR42711:SF5">
    <property type="entry name" value="ABC TRANSPORTER ATP-BINDING PROTEIN NATA"/>
    <property type="match status" value="1"/>
</dbReference>
<dbReference type="PANTHER" id="PTHR42711">
    <property type="entry name" value="ABC TRANSPORTER ATP-BINDING PROTEIN"/>
    <property type="match status" value="1"/>
</dbReference>
<evidence type="ECO:0000256" key="2">
    <source>
        <dbReference type="ARBA" id="ARBA00022448"/>
    </source>
</evidence>
<keyword evidence="3" id="KW-0536">Nodulation</keyword>
<evidence type="ECO:0000256" key="1">
    <source>
        <dbReference type="ARBA" id="ARBA00005417"/>
    </source>
</evidence>
<dbReference type="AlphaFoldDB" id="A0A927FBE3"/>